<dbReference type="RefSeq" id="XP_024361707.1">
    <property type="nucleotide sequence ID" value="XM_024505939.2"/>
</dbReference>
<dbReference type="GeneID" id="112275520"/>
<dbReference type="PANTHER" id="PTHR32011">
    <property type="entry name" value="OS08G0472400 PROTEIN"/>
    <property type="match status" value="1"/>
</dbReference>
<sequence>MLDTTEQVPLDPLRSGTPAKHHQAQLAGLKRLSARASAGPITPPGTRRVFFSFSAYARSVLDKLKKCKVPIAEGLSDEEFERIEATYGITFPPDLKGILHEGLPVGAGFPNWRAGNRDHLSMRINLPVVGLLREVANSSFWWKAWGPRPKDINQAVRIARSAIRKSPILVPMYGHCYIPSSPNLAGNPVFFVYQKNAVYCGYDVADFFNREAFLSHKFEFGDLMYDMGSFRNEKSIEGGALEHANRDVDFEPVHRSSHSSSGTDVSEASGSGSSSSEGESWGRSLDVLAKKTEFLVSPLKRNLQNEGGGRQLSFSRGFDRQPQDTHTPQGFGSYDDILRYSHIVEKALPLKVLENVCMAPEDARTPRRIEFWSDLADKVHKQIFSRVEGFSSPRRQDFNLLKPRTDSTNENLEEQDGIKPSKWLNVYLDEISLVLRQGGWREDDINDMIVSESPSKRWNQQHDSEAVLVSLAREVELLSTSLKRAGWSVPDVTETMKMGLGTRT</sequence>
<feature type="region of interest" description="Disordered" evidence="1">
    <location>
        <begin position="252"/>
        <end position="280"/>
    </location>
</feature>
<evidence type="ECO:0000313" key="3">
    <source>
        <dbReference type="EnsemblPlants" id="Pp3c23_14360V3.1"/>
    </source>
</evidence>
<feature type="region of interest" description="Disordered" evidence="1">
    <location>
        <begin position="1"/>
        <end position="21"/>
    </location>
</feature>
<evidence type="ECO:0008006" key="5">
    <source>
        <dbReference type="Google" id="ProtNLM"/>
    </source>
</evidence>
<dbReference type="PANTHER" id="PTHR32011:SF2">
    <property type="entry name" value="OS08G0472400 PROTEIN"/>
    <property type="match status" value="1"/>
</dbReference>
<dbReference type="Gramene" id="Pp3c23_14360V3.1">
    <property type="protein sequence ID" value="Pp3c23_14360V3.1"/>
    <property type="gene ID" value="Pp3c23_14360"/>
</dbReference>
<dbReference type="KEGG" id="ppp:112275520"/>
<evidence type="ECO:0000313" key="2">
    <source>
        <dbReference type="EMBL" id="PNR29373.1"/>
    </source>
</evidence>
<dbReference type="Gramene" id="Pp3c23_14360V3.3">
    <property type="protein sequence ID" value="Pp3c23_14360V3.3"/>
    <property type="gene ID" value="Pp3c23_14360"/>
</dbReference>
<proteinExistence type="predicted"/>
<dbReference type="EMBL" id="ABEU02000023">
    <property type="protein sequence ID" value="PNR29373.1"/>
    <property type="molecule type" value="Genomic_DNA"/>
</dbReference>
<evidence type="ECO:0000256" key="1">
    <source>
        <dbReference type="SAM" id="MobiDB-lite"/>
    </source>
</evidence>
<dbReference type="EnsemblPlants" id="Pp3c23_14360V3.1">
    <property type="protein sequence ID" value="Pp3c23_14360V3.1"/>
    <property type="gene ID" value="Pp3c23_14360"/>
</dbReference>
<dbReference type="EnsemblPlants" id="Pp3c23_14360V3.3">
    <property type="protein sequence ID" value="Pp3c23_14360V3.3"/>
    <property type="gene ID" value="Pp3c23_14360"/>
</dbReference>
<protein>
    <recommendedName>
        <fullName evidence="5">Knr4/Smi1-like domain-containing protein</fullName>
    </recommendedName>
</protein>
<reference evidence="2 4" key="2">
    <citation type="journal article" date="2018" name="Plant J.">
        <title>The Physcomitrella patens chromosome-scale assembly reveals moss genome structure and evolution.</title>
        <authorList>
            <person name="Lang D."/>
            <person name="Ullrich K.K."/>
            <person name="Murat F."/>
            <person name="Fuchs J."/>
            <person name="Jenkins J."/>
            <person name="Haas F.B."/>
            <person name="Piednoel M."/>
            <person name="Gundlach H."/>
            <person name="Van Bel M."/>
            <person name="Meyberg R."/>
            <person name="Vives C."/>
            <person name="Morata J."/>
            <person name="Symeonidi A."/>
            <person name="Hiss M."/>
            <person name="Muchero W."/>
            <person name="Kamisugi Y."/>
            <person name="Saleh O."/>
            <person name="Blanc G."/>
            <person name="Decker E.L."/>
            <person name="van Gessel N."/>
            <person name="Grimwood J."/>
            <person name="Hayes R.D."/>
            <person name="Graham S.W."/>
            <person name="Gunter L.E."/>
            <person name="McDaniel S.F."/>
            <person name="Hoernstein S.N.W."/>
            <person name="Larsson A."/>
            <person name="Li F.W."/>
            <person name="Perroud P.F."/>
            <person name="Phillips J."/>
            <person name="Ranjan P."/>
            <person name="Rokshar D.S."/>
            <person name="Rothfels C.J."/>
            <person name="Schneider L."/>
            <person name="Shu S."/>
            <person name="Stevenson D.W."/>
            <person name="Thummler F."/>
            <person name="Tillich M."/>
            <person name="Villarreal Aguilar J.C."/>
            <person name="Widiez T."/>
            <person name="Wong G.K."/>
            <person name="Wymore A."/>
            <person name="Zhang Y."/>
            <person name="Zimmer A.D."/>
            <person name="Quatrano R.S."/>
            <person name="Mayer K.F.X."/>
            <person name="Goodstein D."/>
            <person name="Casacuberta J.M."/>
            <person name="Vandepoele K."/>
            <person name="Reski R."/>
            <person name="Cuming A.C."/>
            <person name="Tuskan G.A."/>
            <person name="Maumus F."/>
            <person name="Salse J."/>
            <person name="Schmutz J."/>
            <person name="Rensing S.A."/>
        </authorList>
    </citation>
    <scope>NUCLEOTIDE SEQUENCE [LARGE SCALE GENOMIC DNA]</scope>
    <source>
        <strain evidence="3 4">cv. Gransden 2004</strain>
    </source>
</reference>
<reference evidence="2 4" key="1">
    <citation type="journal article" date="2008" name="Science">
        <title>The Physcomitrella genome reveals evolutionary insights into the conquest of land by plants.</title>
        <authorList>
            <person name="Rensing S."/>
            <person name="Lang D."/>
            <person name="Zimmer A."/>
            <person name="Terry A."/>
            <person name="Salamov A."/>
            <person name="Shapiro H."/>
            <person name="Nishiyama T."/>
            <person name="Perroud P.-F."/>
            <person name="Lindquist E."/>
            <person name="Kamisugi Y."/>
            <person name="Tanahashi T."/>
            <person name="Sakakibara K."/>
            <person name="Fujita T."/>
            <person name="Oishi K."/>
            <person name="Shin-I T."/>
            <person name="Kuroki Y."/>
            <person name="Toyoda A."/>
            <person name="Suzuki Y."/>
            <person name="Hashimoto A."/>
            <person name="Yamaguchi K."/>
            <person name="Sugano A."/>
            <person name="Kohara Y."/>
            <person name="Fujiyama A."/>
            <person name="Anterola A."/>
            <person name="Aoki S."/>
            <person name="Ashton N."/>
            <person name="Barbazuk W.B."/>
            <person name="Barker E."/>
            <person name="Bennetzen J."/>
            <person name="Bezanilla M."/>
            <person name="Blankenship R."/>
            <person name="Cho S.H."/>
            <person name="Dutcher S."/>
            <person name="Estelle M."/>
            <person name="Fawcett J.A."/>
            <person name="Gundlach H."/>
            <person name="Hanada K."/>
            <person name="Heyl A."/>
            <person name="Hicks K.A."/>
            <person name="Hugh J."/>
            <person name="Lohr M."/>
            <person name="Mayer K."/>
            <person name="Melkozernov A."/>
            <person name="Murata T."/>
            <person name="Nelson D."/>
            <person name="Pils B."/>
            <person name="Prigge M."/>
            <person name="Reiss B."/>
            <person name="Renner T."/>
            <person name="Rombauts S."/>
            <person name="Rushton P."/>
            <person name="Sanderfoot A."/>
            <person name="Schween G."/>
            <person name="Shiu S.-H."/>
            <person name="Stueber K."/>
            <person name="Theodoulou F.L."/>
            <person name="Tu H."/>
            <person name="Van de Peer Y."/>
            <person name="Verrier P.J."/>
            <person name="Waters E."/>
            <person name="Wood A."/>
            <person name="Yang L."/>
            <person name="Cove D."/>
            <person name="Cuming A."/>
            <person name="Hasebe M."/>
            <person name="Lucas S."/>
            <person name="Mishler D.B."/>
            <person name="Reski R."/>
            <person name="Grigoriev I."/>
            <person name="Quatrano R.S."/>
            <person name="Boore J.L."/>
        </authorList>
    </citation>
    <scope>NUCLEOTIDE SEQUENCE [LARGE SCALE GENOMIC DNA]</scope>
    <source>
        <strain evidence="3 4">cv. Gransden 2004</strain>
    </source>
</reference>
<dbReference type="AlphaFoldDB" id="A0A2K1IJC1"/>
<accession>A0A2K1IJC1</accession>
<name>A0A2K1IJC1_PHYPA</name>
<organism evidence="2">
    <name type="scientific">Physcomitrium patens</name>
    <name type="common">Spreading-leaved earth moss</name>
    <name type="synonym">Physcomitrella patens</name>
    <dbReference type="NCBI Taxonomy" id="3218"/>
    <lineage>
        <taxon>Eukaryota</taxon>
        <taxon>Viridiplantae</taxon>
        <taxon>Streptophyta</taxon>
        <taxon>Embryophyta</taxon>
        <taxon>Bryophyta</taxon>
        <taxon>Bryophytina</taxon>
        <taxon>Bryopsida</taxon>
        <taxon>Funariidae</taxon>
        <taxon>Funariales</taxon>
        <taxon>Funariaceae</taxon>
        <taxon>Physcomitrium</taxon>
    </lineage>
</organism>
<dbReference type="FunCoup" id="A0A2K1IJC1">
    <property type="interactions" value="190"/>
</dbReference>
<dbReference type="Gramene" id="Pp3c23_14360V3.2">
    <property type="protein sequence ID" value="Pp3c23_14360V3.2"/>
    <property type="gene ID" value="Pp3c23_14360"/>
</dbReference>
<dbReference type="EnsemblPlants" id="Pp3c23_14360V3.2">
    <property type="protein sequence ID" value="Pp3c23_14360V3.2"/>
    <property type="gene ID" value="Pp3c23_14360"/>
</dbReference>
<feature type="region of interest" description="Disordered" evidence="1">
    <location>
        <begin position="304"/>
        <end position="332"/>
    </location>
</feature>
<dbReference type="OrthoDB" id="1921190at2759"/>
<gene>
    <name evidence="3" type="primary">LOC112275520</name>
    <name evidence="2" type="ORF">PHYPA_028066</name>
</gene>
<dbReference type="Proteomes" id="UP000006727">
    <property type="component" value="Chromosome 23"/>
</dbReference>
<evidence type="ECO:0000313" key="4">
    <source>
        <dbReference type="Proteomes" id="UP000006727"/>
    </source>
</evidence>
<dbReference type="PaxDb" id="3218-PP1S379_34V6.1"/>
<keyword evidence="4" id="KW-1185">Reference proteome</keyword>
<feature type="compositionally biased region" description="Low complexity" evidence="1">
    <location>
        <begin position="266"/>
        <end position="279"/>
    </location>
</feature>
<reference evidence="3" key="3">
    <citation type="submission" date="2020-12" db="UniProtKB">
        <authorList>
            <consortium name="EnsemblPlants"/>
        </authorList>
    </citation>
    <scope>IDENTIFICATION</scope>
</reference>